<dbReference type="InterPro" id="IPR009072">
    <property type="entry name" value="Histone-fold"/>
</dbReference>
<dbReference type="GO" id="GO:0000786">
    <property type="term" value="C:nucleosome"/>
    <property type="evidence" value="ECO:0007669"/>
    <property type="project" value="InterPro"/>
</dbReference>
<keyword evidence="2" id="KW-0007">Acetylation</keyword>
<evidence type="ECO:0000256" key="2">
    <source>
        <dbReference type="ARBA" id="ARBA00022990"/>
    </source>
</evidence>
<evidence type="ECO:0000256" key="1">
    <source>
        <dbReference type="ARBA" id="ARBA00010343"/>
    </source>
</evidence>
<dbReference type="AlphaFoldDB" id="A0A1U7YTT2"/>
<reference evidence="3" key="1">
    <citation type="journal article" date="2013" name="Genome Biol.">
        <title>Reference genomes and transcriptomes of Nicotiana sylvestris and Nicotiana tomentosiformis.</title>
        <authorList>
            <person name="Sierro N."/>
            <person name="Battey J.N."/>
            <person name="Ouadi S."/>
            <person name="Bovet L."/>
            <person name="Goepfert S."/>
            <person name="Bakaher N."/>
            <person name="Peitsch M.C."/>
            <person name="Ivanov N.V."/>
        </authorList>
    </citation>
    <scope>NUCLEOTIDE SEQUENCE [LARGE SCALE GENOMIC DNA]</scope>
</reference>
<dbReference type="PROSITE" id="PS00322">
    <property type="entry name" value="HISTONE_H3_1"/>
    <property type="match status" value="1"/>
</dbReference>
<dbReference type="STRING" id="4096.A0A1U7YTT2"/>
<evidence type="ECO:0000313" key="3">
    <source>
        <dbReference type="Proteomes" id="UP000189701"/>
    </source>
</evidence>
<accession>A0A1U7YTT2</accession>
<proteinExistence type="inferred from homology"/>
<reference evidence="4" key="2">
    <citation type="submission" date="2025-08" db="UniProtKB">
        <authorList>
            <consortium name="RefSeq"/>
        </authorList>
    </citation>
    <scope>IDENTIFICATION</scope>
    <source>
        <tissue evidence="4">Leaf</tissue>
    </source>
</reference>
<dbReference type="RefSeq" id="XP_009802215.1">
    <property type="nucleotide sequence ID" value="XM_009803913.1"/>
</dbReference>
<gene>
    <name evidence="4" type="primary">LOC104247805</name>
</gene>
<comment type="similarity">
    <text evidence="1">Belongs to the histone H3 family.</text>
</comment>
<dbReference type="PANTHER" id="PTHR11426">
    <property type="entry name" value="HISTONE H3"/>
    <property type="match status" value="1"/>
</dbReference>
<dbReference type="Proteomes" id="UP000189701">
    <property type="component" value="Unplaced"/>
</dbReference>
<dbReference type="GO" id="GO:0030527">
    <property type="term" value="F:structural constituent of chromatin"/>
    <property type="evidence" value="ECO:0007669"/>
    <property type="project" value="InterPro"/>
</dbReference>
<dbReference type="eggNOG" id="KOG1745">
    <property type="taxonomic scope" value="Eukaryota"/>
</dbReference>
<dbReference type="SUPFAM" id="SSF47113">
    <property type="entry name" value="Histone-fold"/>
    <property type="match status" value="1"/>
</dbReference>
<keyword evidence="3" id="KW-1185">Reference proteome</keyword>
<protein>
    <submittedName>
        <fullName evidence="4">Histone H3-like</fullName>
    </submittedName>
</protein>
<evidence type="ECO:0000313" key="4">
    <source>
        <dbReference type="RefSeq" id="XP_009802215.1"/>
    </source>
</evidence>
<name>A0A1U7YTT2_NICSY</name>
<sequence>MARTKQTACKSSGGKAPRKQLSIKAARILAPTTGRVKKPHRYRPGLLLSKNIRRVLSFSLGSCLSKGIVCEIARDFTTDMIFSLQGEFAENKLKLIMMLISDQSLLGHLA</sequence>
<dbReference type="GO" id="GO:0046982">
    <property type="term" value="F:protein heterodimerization activity"/>
    <property type="evidence" value="ECO:0007669"/>
    <property type="project" value="InterPro"/>
</dbReference>
<dbReference type="GO" id="GO:0003677">
    <property type="term" value="F:DNA binding"/>
    <property type="evidence" value="ECO:0007669"/>
    <property type="project" value="InterPro"/>
</dbReference>
<dbReference type="Gene3D" id="1.10.20.10">
    <property type="entry name" value="Histone, subunit A"/>
    <property type="match status" value="1"/>
</dbReference>
<organism evidence="3 4">
    <name type="scientific">Nicotiana sylvestris</name>
    <name type="common">Wood tobacco</name>
    <name type="synonym">South American tobacco</name>
    <dbReference type="NCBI Taxonomy" id="4096"/>
    <lineage>
        <taxon>Eukaryota</taxon>
        <taxon>Viridiplantae</taxon>
        <taxon>Streptophyta</taxon>
        <taxon>Embryophyta</taxon>
        <taxon>Tracheophyta</taxon>
        <taxon>Spermatophyta</taxon>
        <taxon>Magnoliopsida</taxon>
        <taxon>eudicotyledons</taxon>
        <taxon>Gunneridae</taxon>
        <taxon>Pentapetalae</taxon>
        <taxon>asterids</taxon>
        <taxon>lamiids</taxon>
        <taxon>Solanales</taxon>
        <taxon>Solanaceae</taxon>
        <taxon>Nicotianoideae</taxon>
        <taxon>Nicotianeae</taxon>
        <taxon>Nicotiana</taxon>
    </lineage>
</organism>
<dbReference type="InterPro" id="IPR000164">
    <property type="entry name" value="Histone_H3/CENP-A"/>
</dbReference>
<dbReference type="PRINTS" id="PR00622">
    <property type="entry name" value="HISTONEH3"/>
</dbReference>